<comment type="caution">
    <text evidence="2">The sequence shown here is derived from an EMBL/GenBank/DDBJ whole genome shotgun (WGS) entry which is preliminary data.</text>
</comment>
<evidence type="ECO:0000256" key="1">
    <source>
        <dbReference type="SAM" id="Phobius"/>
    </source>
</evidence>
<organism evidence="2 3">
    <name type="scientific">Corchorus olitorius</name>
    <dbReference type="NCBI Taxonomy" id="93759"/>
    <lineage>
        <taxon>Eukaryota</taxon>
        <taxon>Viridiplantae</taxon>
        <taxon>Streptophyta</taxon>
        <taxon>Embryophyta</taxon>
        <taxon>Tracheophyta</taxon>
        <taxon>Spermatophyta</taxon>
        <taxon>Magnoliopsida</taxon>
        <taxon>eudicotyledons</taxon>
        <taxon>Gunneridae</taxon>
        <taxon>Pentapetalae</taxon>
        <taxon>rosids</taxon>
        <taxon>malvids</taxon>
        <taxon>Malvales</taxon>
        <taxon>Malvaceae</taxon>
        <taxon>Grewioideae</taxon>
        <taxon>Apeibeae</taxon>
        <taxon>Corchorus</taxon>
    </lineage>
</organism>
<reference evidence="3" key="1">
    <citation type="submission" date="2013-09" db="EMBL/GenBank/DDBJ databases">
        <title>Corchorus olitorius genome sequencing.</title>
        <authorList>
            <person name="Alam M."/>
            <person name="Haque M.S."/>
            <person name="Islam M.S."/>
            <person name="Emdad E.M."/>
            <person name="Islam M.M."/>
            <person name="Ahmed B."/>
            <person name="Halim A."/>
            <person name="Hossen Q.M.M."/>
            <person name="Hossain M.Z."/>
            <person name="Ahmed R."/>
            <person name="Khan M.M."/>
            <person name="Islam R."/>
            <person name="Rashid M.M."/>
            <person name="Khan S.A."/>
            <person name="Rahman M.S."/>
            <person name="Alam M."/>
            <person name="Yahiya A.S."/>
            <person name="Khan M.S."/>
            <person name="Azam M.S."/>
            <person name="Haque T."/>
            <person name="Lashkar M.Z.H."/>
            <person name="Akhand A.I."/>
            <person name="Morshed G."/>
            <person name="Roy S."/>
            <person name="Uddin K.S."/>
            <person name="Rabeya T."/>
            <person name="Hossain A.S."/>
            <person name="Chowdhury A."/>
            <person name="Snigdha A.R."/>
            <person name="Mortoza M.S."/>
            <person name="Matin S.A."/>
            <person name="Hoque S.M.E."/>
            <person name="Islam M.K."/>
            <person name="Roy D.K."/>
            <person name="Haider R."/>
            <person name="Moosa M.M."/>
            <person name="Elias S.M."/>
            <person name="Hasan A.M."/>
            <person name="Jahan S."/>
            <person name="Shafiuddin M."/>
            <person name="Mahmood N."/>
            <person name="Shommy N.S."/>
        </authorList>
    </citation>
    <scope>NUCLEOTIDE SEQUENCE [LARGE SCALE GENOMIC DNA]</scope>
    <source>
        <strain evidence="3">cv. O-4</strain>
    </source>
</reference>
<gene>
    <name evidence="2" type="ORF">COLO4_33592</name>
</gene>
<dbReference type="OrthoDB" id="10413892at2759"/>
<dbReference type="EMBL" id="AWUE01021776">
    <property type="protein sequence ID" value="OMO61046.1"/>
    <property type="molecule type" value="Genomic_DNA"/>
</dbReference>
<keyword evidence="1" id="KW-0472">Membrane</keyword>
<feature type="transmembrane region" description="Helical" evidence="1">
    <location>
        <begin position="29"/>
        <end position="49"/>
    </location>
</feature>
<evidence type="ECO:0000313" key="2">
    <source>
        <dbReference type="EMBL" id="OMO61046.1"/>
    </source>
</evidence>
<dbReference type="AlphaFoldDB" id="A0A1R3GSL9"/>
<proteinExistence type="predicted"/>
<dbReference type="Proteomes" id="UP000187203">
    <property type="component" value="Unassembled WGS sequence"/>
</dbReference>
<protein>
    <submittedName>
        <fullName evidence="2">Uncharacterized protein</fullName>
    </submittedName>
</protein>
<evidence type="ECO:0000313" key="3">
    <source>
        <dbReference type="Proteomes" id="UP000187203"/>
    </source>
</evidence>
<keyword evidence="1" id="KW-1133">Transmembrane helix</keyword>
<name>A0A1R3GSL9_9ROSI</name>
<sequence>MAREFVVLGGNGPGEEVAGFVTRGGSGGLLLLCMIVFSISIISMVVFACGDDGNSVRGKWNRTAETKSLRCGRTGRLSTNLAPPYL</sequence>
<keyword evidence="3" id="KW-1185">Reference proteome</keyword>
<accession>A0A1R3GSL9</accession>
<keyword evidence="1" id="KW-0812">Transmembrane</keyword>